<dbReference type="PRINTS" id="PR01435">
    <property type="entry name" value="NPOXDRDTASE5"/>
</dbReference>
<keyword evidence="10" id="KW-0249">Electron transport</keyword>
<keyword evidence="14 17" id="KW-0496">Mitochondrion</keyword>
<evidence type="ECO:0000256" key="3">
    <source>
        <dbReference type="ARBA" id="ARBA00012944"/>
    </source>
</evidence>
<keyword evidence="9" id="KW-1278">Translocase</keyword>
<feature type="transmembrane region" description="Helical" evidence="17">
    <location>
        <begin position="559"/>
        <end position="576"/>
    </location>
</feature>
<comment type="catalytic activity">
    <reaction evidence="16 17">
        <text>a ubiquinone + NADH + 5 H(+)(in) = a ubiquinol + NAD(+) + 4 H(+)(out)</text>
        <dbReference type="Rhea" id="RHEA:29091"/>
        <dbReference type="Rhea" id="RHEA-COMP:9565"/>
        <dbReference type="Rhea" id="RHEA-COMP:9566"/>
        <dbReference type="ChEBI" id="CHEBI:15378"/>
        <dbReference type="ChEBI" id="CHEBI:16389"/>
        <dbReference type="ChEBI" id="CHEBI:17976"/>
        <dbReference type="ChEBI" id="CHEBI:57540"/>
        <dbReference type="ChEBI" id="CHEBI:57945"/>
        <dbReference type="EC" id="7.1.1.2"/>
    </reaction>
</comment>
<evidence type="ECO:0000256" key="16">
    <source>
        <dbReference type="ARBA" id="ARBA00049551"/>
    </source>
</evidence>
<feature type="transmembrane region" description="Helical" evidence="17">
    <location>
        <begin position="42"/>
        <end position="75"/>
    </location>
</feature>
<dbReference type="GO" id="GO:0008137">
    <property type="term" value="F:NADH dehydrogenase (ubiquinone) activity"/>
    <property type="evidence" value="ECO:0007669"/>
    <property type="project" value="UniProtKB-EC"/>
</dbReference>
<feature type="domain" description="NADH dehydrogenase subunit 5 C-terminal" evidence="20">
    <location>
        <begin position="394"/>
        <end position="575"/>
    </location>
</feature>
<dbReference type="GO" id="GO:0005743">
    <property type="term" value="C:mitochondrial inner membrane"/>
    <property type="evidence" value="ECO:0007669"/>
    <property type="project" value="UniProtKB-SubCell"/>
</dbReference>
<evidence type="ECO:0000256" key="17">
    <source>
        <dbReference type="RuleBase" id="RU003404"/>
    </source>
</evidence>
<feature type="transmembrane region" description="Helical" evidence="17">
    <location>
        <begin position="244"/>
        <end position="266"/>
    </location>
</feature>
<evidence type="ECO:0000256" key="9">
    <source>
        <dbReference type="ARBA" id="ARBA00022967"/>
    </source>
</evidence>
<dbReference type="EMBL" id="MN833258">
    <property type="protein sequence ID" value="QIB71453.1"/>
    <property type="molecule type" value="Genomic_DNA"/>
</dbReference>
<comment type="function">
    <text evidence="1">Core subunit of the mitochondrial membrane respiratory chain NADH dehydrogenase (Complex I) that is believed to belong to the minimal assembly required for catalysis. Complex I functions in the transfer of electrons from NADH to the respiratory chain. The immediate electron acceptor for the enzyme is believed to be ubiquinone.</text>
</comment>
<feature type="transmembrane region" description="Helical" evidence="17">
    <location>
        <begin position="494"/>
        <end position="516"/>
    </location>
</feature>
<dbReference type="InterPro" id="IPR010934">
    <property type="entry name" value="NADH_DH_su5_C"/>
</dbReference>
<evidence type="ECO:0000259" key="20">
    <source>
        <dbReference type="Pfam" id="PF06455"/>
    </source>
</evidence>
<feature type="transmembrane region" description="Helical" evidence="17">
    <location>
        <begin position="112"/>
        <end position="131"/>
    </location>
</feature>
<dbReference type="GO" id="GO:0015990">
    <property type="term" value="P:electron transport coupled proton transport"/>
    <property type="evidence" value="ECO:0007669"/>
    <property type="project" value="TreeGrafter"/>
</dbReference>
<sequence length="577" mass="65296">MKYISISWISFVYLFLLSFLSFIFGILFILNDYSVFLEWEVISLNSFCVIMTVLLDWMSLMFMSFVLMISCLVIYYSGEYMESDFNINRFIMLVLMFVFSMMLLIISPNLISILLGWDGLGLVSYCLVIYFQNVKSYSAGMLTALSNRIGDVALLLSIAWMLNYGSWNYVFYLEVMSETFEMSVIGMFVMLAAMTKSAQIPFSSWLPAAMAAPTPVSALVHSSTLVTAGVYLLIRFNFIFEYLVIGKVLLLISGLTMFMSGLGANFEFDLSKIIALSTLSQLGLMMSVLSMGYYSLAFFHLLTHALFKALLFMCAGAIIHNCMNFQDIRLMGGLVSAMPLSSSCFNVANLALCGMPFLAGFYSSDLILEMVSMSYVNFFSFFLYFFSTGLTVCYSFRLVYYSMTGGINFFSLNLLNDESWVMLRSMLGLLILSIVGGSFMSWLIFLTPISIFLPFSLKILTLFVCVLGGIFGYMVSSVSLFFYNSALGLYDLSFFMGSMWFMPYISTYGLISYFLVVGKLLSKSFDSGWSEYFGGQQLYLSLVRGSGINQIFQNNNLKVYLLSFVLWLMVLFMFMIF</sequence>
<proteinExistence type="inferred from homology"/>
<evidence type="ECO:0000256" key="2">
    <source>
        <dbReference type="ARBA" id="ARBA00004448"/>
    </source>
</evidence>
<dbReference type="RefSeq" id="YP_009738147.1">
    <property type="nucleotide sequence ID" value="NC_046479.1"/>
</dbReference>
<feature type="transmembrane region" description="Helical" evidence="17">
    <location>
        <begin position="427"/>
        <end position="447"/>
    </location>
</feature>
<evidence type="ECO:0000313" key="21">
    <source>
        <dbReference type="EMBL" id="QIB71453.1"/>
    </source>
</evidence>
<keyword evidence="11 17" id="KW-1133">Transmembrane helix</keyword>
<geneLocation type="mitochondrion" evidence="21"/>
<feature type="transmembrane region" description="Helical" evidence="17">
    <location>
        <begin position="367"/>
        <end position="386"/>
    </location>
</feature>
<feature type="transmembrane region" description="Helical" evidence="17">
    <location>
        <begin position="340"/>
        <end position="361"/>
    </location>
</feature>
<accession>A0A6C0UBJ7</accession>
<evidence type="ECO:0000256" key="11">
    <source>
        <dbReference type="ARBA" id="ARBA00022989"/>
    </source>
</evidence>
<evidence type="ECO:0000256" key="4">
    <source>
        <dbReference type="ARBA" id="ARBA00021096"/>
    </source>
</evidence>
<organism evidence="21">
    <name type="scientific">Cephalopina titillator</name>
    <dbReference type="NCBI Taxonomy" id="2707115"/>
    <lineage>
        <taxon>Eukaryota</taxon>
        <taxon>Metazoa</taxon>
        <taxon>Ecdysozoa</taxon>
        <taxon>Arthropoda</taxon>
        <taxon>Hexapoda</taxon>
        <taxon>Insecta</taxon>
        <taxon>Pterygota</taxon>
        <taxon>Neoptera</taxon>
        <taxon>Endopterygota</taxon>
        <taxon>Diptera</taxon>
        <taxon>Brachycera</taxon>
        <taxon>Muscomorpha</taxon>
        <taxon>Oestroidea</taxon>
        <taxon>Oestridae</taxon>
        <taxon>Hypodermatinae</taxon>
        <taxon>Cephalopina</taxon>
    </lineage>
</organism>
<feature type="transmembrane region" description="Helical" evidence="17">
    <location>
        <begin position="218"/>
        <end position="238"/>
    </location>
</feature>
<dbReference type="PANTHER" id="PTHR42829">
    <property type="entry name" value="NADH-UBIQUINONE OXIDOREDUCTASE CHAIN 5"/>
    <property type="match status" value="1"/>
</dbReference>
<evidence type="ECO:0000256" key="7">
    <source>
        <dbReference type="ARBA" id="ARBA00022692"/>
    </source>
</evidence>
<protein>
    <recommendedName>
        <fullName evidence="4 17">NADH-ubiquinone oxidoreductase chain 5</fullName>
        <ecNumber evidence="3 17">7.1.1.2</ecNumber>
    </recommendedName>
</protein>
<keyword evidence="13 17" id="KW-0830">Ubiquinone</keyword>
<dbReference type="AlphaFoldDB" id="A0A6C0UBJ7"/>
<dbReference type="Pfam" id="PF00662">
    <property type="entry name" value="Proton_antipo_N"/>
    <property type="match status" value="1"/>
</dbReference>
<keyword evidence="5 17" id="KW-0813">Transport</keyword>
<reference evidence="21" key="2">
    <citation type="journal article" date="2020" name="Int. J. Biol. Macromol.">
        <title>Evolutionary insights into bot flies (Insecta: Diptera: Oestridae) from comparative analysis of the mitochondrial genomes.</title>
        <authorList>
            <person name="Li X.Y."/>
            <person name="Yan L.P."/>
            <person name="Pape T."/>
            <person name="Gao Y.Y."/>
            <person name="Zhang D."/>
        </authorList>
    </citation>
    <scope>NUCLEOTIDE SEQUENCE</scope>
    <source>
        <tissue evidence="21">Muscle</tissue>
    </source>
</reference>
<comment type="subcellular location">
    <subcellularLocation>
        <location evidence="2">Mitochondrion inner membrane</location>
        <topology evidence="2">Multi-pass membrane protein</topology>
    </subcellularLocation>
</comment>
<dbReference type="PRINTS" id="PR01434">
    <property type="entry name" value="NADHDHGNASE5"/>
</dbReference>
<keyword evidence="12 17" id="KW-0520">NAD</keyword>
<reference evidence="21" key="1">
    <citation type="submission" date="2019-12" db="EMBL/GenBank/DDBJ databases">
        <authorList>
            <person name="Li X."/>
            <person name="Yan L."/>
            <person name="Pape T."/>
            <person name="Zhang D."/>
        </authorList>
    </citation>
    <scope>NUCLEOTIDE SEQUENCE</scope>
    <source>
        <tissue evidence="21">Muscle</tissue>
    </source>
</reference>
<dbReference type="InterPro" id="IPR001750">
    <property type="entry name" value="ND/Mrp_TM"/>
</dbReference>
<keyword evidence="8" id="KW-0999">Mitochondrion inner membrane</keyword>
<gene>
    <name evidence="21" type="primary">ND5</name>
</gene>
<evidence type="ECO:0000256" key="15">
    <source>
        <dbReference type="ARBA" id="ARBA00023136"/>
    </source>
</evidence>
<feature type="transmembrane region" description="Helical" evidence="17">
    <location>
        <begin position="152"/>
        <end position="172"/>
    </location>
</feature>
<evidence type="ECO:0000256" key="13">
    <source>
        <dbReference type="ARBA" id="ARBA00023075"/>
    </source>
</evidence>
<evidence type="ECO:0000259" key="19">
    <source>
        <dbReference type="Pfam" id="PF00662"/>
    </source>
</evidence>
<keyword evidence="15 17" id="KW-0472">Membrane</keyword>
<evidence type="ECO:0000256" key="8">
    <source>
        <dbReference type="ARBA" id="ARBA00022792"/>
    </source>
</evidence>
<dbReference type="InterPro" id="IPR003945">
    <property type="entry name" value="NU5C-like"/>
</dbReference>
<comment type="function">
    <text evidence="17">Core subunit of the mitochondrial membrane respiratory chain NADH dehydrogenase (Complex I) which catalyzes electron transfer from NADH through the respiratory chain, using ubiquinone as an electron acceptor. Essential for the catalytic activity and assembly of complex I.</text>
</comment>
<dbReference type="GO" id="GO:0042773">
    <property type="term" value="P:ATP synthesis coupled electron transport"/>
    <property type="evidence" value="ECO:0007669"/>
    <property type="project" value="InterPro"/>
</dbReference>
<evidence type="ECO:0000256" key="12">
    <source>
        <dbReference type="ARBA" id="ARBA00023027"/>
    </source>
</evidence>
<feature type="transmembrane region" description="Helical" evidence="17">
    <location>
        <begin position="459"/>
        <end position="482"/>
    </location>
</feature>
<evidence type="ECO:0000256" key="14">
    <source>
        <dbReference type="ARBA" id="ARBA00023128"/>
    </source>
</evidence>
<evidence type="ECO:0000259" key="18">
    <source>
        <dbReference type="Pfam" id="PF00361"/>
    </source>
</evidence>
<evidence type="ECO:0000256" key="1">
    <source>
        <dbReference type="ARBA" id="ARBA00003257"/>
    </source>
</evidence>
<dbReference type="EC" id="7.1.1.2" evidence="3 17"/>
<dbReference type="Pfam" id="PF06455">
    <property type="entry name" value="NADH5_C"/>
    <property type="match status" value="1"/>
</dbReference>
<feature type="domain" description="NADH-Ubiquinone oxidoreductase (complex I) chain 5 N-terminal" evidence="19">
    <location>
        <begin position="42"/>
        <end position="90"/>
    </location>
</feature>
<feature type="transmembrane region" description="Helical" evidence="17">
    <location>
        <begin position="12"/>
        <end position="30"/>
    </location>
</feature>
<dbReference type="Pfam" id="PF00361">
    <property type="entry name" value="Proton_antipo_M"/>
    <property type="match status" value="1"/>
</dbReference>
<evidence type="ECO:0000256" key="10">
    <source>
        <dbReference type="ARBA" id="ARBA00022982"/>
    </source>
</evidence>
<feature type="transmembrane region" description="Helical" evidence="17">
    <location>
        <begin position="87"/>
        <end position="106"/>
    </location>
</feature>
<dbReference type="PANTHER" id="PTHR42829:SF2">
    <property type="entry name" value="NADH-UBIQUINONE OXIDOREDUCTASE CHAIN 5"/>
    <property type="match status" value="1"/>
</dbReference>
<keyword evidence="6" id="KW-0679">Respiratory chain</keyword>
<dbReference type="GO" id="GO:0003954">
    <property type="term" value="F:NADH dehydrogenase activity"/>
    <property type="evidence" value="ECO:0007669"/>
    <property type="project" value="TreeGrafter"/>
</dbReference>
<dbReference type="GeneID" id="44802130"/>
<dbReference type="InterPro" id="IPR001516">
    <property type="entry name" value="Proton_antipo_N"/>
</dbReference>
<feature type="transmembrane region" description="Helical" evidence="17">
    <location>
        <begin position="398"/>
        <end position="415"/>
    </location>
</feature>
<dbReference type="CTD" id="4540"/>
<feature type="transmembrane region" description="Helical" evidence="17">
    <location>
        <begin position="301"/>
        <end position="319"/>
    </location>
</feature>
<evidence type="ECO:0000256" key="5">
    <source>
        <dbReference type="ARBA" id="ARBA00022448"/>
    </source>
</evidence>
<name>A0A6C0UBJ7_9MUSC</name>
<keyword evidence="7 17" id="KW-0812">Transmembrane</keyword>
<evidence type="ECO:0000256" key="6">
    <source>
        <dbReference type="ARBA" id="ARBA00022660"/>
    </source>
</evidence>
<comment type="similarity">
    <text evidence="17">Belongs to the complex I subunit 5 family.</text>
</comment>
<feature type="domain" description="NADH:quinone oxidoreductase/Mrp antiporter transmembrane" evidence="18">
    <location>
        <begin position="107"/>
        <end position="390"/>
    </location>
</feature>